<reference evidence="1" key="1">
    <citation type="submission" date="2019-07" db="EMBL/GenBank/DDBJ databases">
        <authorList>
            <person name="Dittberner H."/>
        </authorList>
    </citation>
    <scope>NUCLEOTIDE SEQUENCE [LARGE SCALE GENOMIC DNA]</scope>
</reference>
<evidence type="ECO:0000313" key="1">
    <source>
        <dbReference type="EMBL" id="VVA99754.1"/>
    </source>
</evidence>
<dbReference type="Proteomes" id="UP000489600">
    <property type="component" value="Unassembled WGS sequence"/>
</dbReference>
<keyword evidence="2" id="KW-1185">Reference proteome</keyword>
<evidence type="ECO:0000313" key="2">
    <source>
        <dbReference type="Proteomes" id="UP000489600"/>
    </source>
</evidence>
<sequence>MKQRFGTALAGVVVPKQTADWYGELNLSCFLFSSRLNGIVERLITINVISLWTKDLIQEMLLEAILLQVIYYTLAQYHRR</sequence>
<proteinExistence type="predicted"/>
<gene>
    <name evidence="1" type="ORF">ANE_LOCUS10199</name>
</gene>
<comment type="caution">
    <text evidence="1">The sequence shown here is derived from an EMBL/GenBank/DDBJ whole genome shotgun (WGS) entry which is preliminary data.</text>
</comment>
<name>A0A565BEG0_9BRAS</name>
<accession>A0A565BEG0</accession>
<dbReference type="EMBL" id="CABITT030000003">
    <property type="protein sequence ID" value="VVA99754.1"/>
    <property type="molecule type" value="Genomic_DNA"/>
</dbReference>
<protein>
    <submittedName>
        <fullName evidence="1">Uncharacterized protein</fullName>
    </submittedName>
</protein>
<dbReference type="AlphaFoldDB" id="A0A565BEG0"/>
<organism evidence="1 2">
    <name type="scientific">Arabis nemorensis</name>
    <dbReference type="NCBI Taxonomy" id="586526"/>
    <lineage>
        <taxon>Eukaryota</taxon>
        <taxon>Viridiplantae</taxon>
        <taxon>Streptophyta</taxon>
        <taxon>Embryophyta</taxon>
        <taxon>Tracheophyta</taxon>
        <taxon>Spermatophyta</taxon>
        <taxon>Magnoliopsida</taxon>
        <taxon>eudicotyledons</taxon>
        <taxon>Gunneridae</taxon>
        <taxon>Pentapetalae</taxon>
        <taxon>rosids</taxon>
        <taxon>malvids</taxon>
        <taxon>Brassicales</taxon>
        <taxon>Brassicaceae</taxon>
        <taxon>Arabideae</taxon>
        <taxon>Arabis</taxon>
    </lineage>
</organism>